<dbReference type="Gene3D" id="3.90.180.10">
    <property type="entry name" value="Medium-chain alcohol dehydrogenases, catalytic domain"/>
    <property type="match status" value="1"/>
</dbReference>
<evidence type="ECO:0000256" key="4">
    <source>
        <dbReference type="ARBA" id="ARBA00022833"/>
    </source>
</evidence>
<dbReference type="InterPro" id="IPR013154">
    <property type="entry name" value="ADH-like_N"/>
</dbReference>
<evidence type="ECO:0000259" key="6">
    <source>
        <dbReference type="Pfam" id="PF00107"/>
    </source>
</evidence>
<name>A0A179HCS7_PURLI</name>
<dbReference type="Pfam" id="PF00107">
    <property type="entry name" value="ADH_zinc_N"/>
    <property type="match status" value="1"/>
</dbReference>
<dbReference type="AlphaFoldDB" id="A0A179HCS7"/>
<dbReference type="InterPro" id="IPR013149">
    <property type="entry name" value="ADH-like_C"/>
</dbReference>
<evidence type="ECO:0000259" key="7">
    <source>
        <dbReference type="Pfam" id="PF08240"/>
    </source>
</evidence>
<feature type="domain" description="Alcohol dehydrogenase-like N-terminal" evidence="7">
    <location>
        <begin position="31"/>
        <end position="143"/>
    </location>
</feature>
<gene>
    <name evidence="8" type="ORF">VFPBJ_01895</name>
</gene>
<evidence type="ECO:0000256" key="1">
    <source>
        <dbReference type="ARBA" id="ARBA00001947"/>
    </source>
</evidence>
<protein>
    <submittedName>
        <fullName evidence="8">Alcohol dehydrogenase protein</fullName>
    </submittedName>
</protein>
<evidence type="ECO:0000256" key="3">
    <source>
        <dbReference type="ARBA" id="ARBA00022723"/>
    </source>
</evidence>
<comment type="cofactor">
    <cofactor evidence="1">
        <name>Zn(2+)</name>
        <dbReference type="ChEBI" id="CHEBI:29105"/>
    </cofactor>
</comment>
<comment type="caution">
    <text evidence="8">The sequence shown here is derived from an EMBL/GenBank/DDBJ whole genome shotgun (WGS) entry which is preliminary data.</text>
</comment>
<dbReference type="Pfam" id="PF08240">
    <property type="entry name" value="ADH_N"/>
    <property type="match status" value="1"/>
</dbReference>
<dbReference type="SUPFAM" id="SSF51735">
    <property type="entry name" value="NAD(P)-binding Rossmann-fold domains"/>
    <property type="match status" value="1"/>
</dbReference>
<dbReference type="Gene3D" id="3.40.50.720">
    <property type="entry name" value="NAD(P)-binding Rossmann-like Domain"/>
    <property type="match status" value="1"/>
</dbReference>
<keyword evidence="3" id="KW-0479">Metal-binding</keyword>
<dbReference type="GO" id="GO:0016491">
    <property type="term" value="F:oxidoreductase activity"/>
    <property type="evidence" value="ECO:0007669"/>
    <property type="project" value="UniProtKB-KW"/>
</dbReference>
<evidence type="ECO:0000256" key="5">
    <source>
        <dbReference type="ARBA" id="ARBA00023002"/>
    </source>
</evidence>
<dbReference type="EMBL" id="LSBH01000001">
    <property type="protein sequence ID" value="OAQ87854.1"/>
    <property type="molecule type" value="Genomic_DNA"/>
</dbReference>
<accession>A0A179HCS7</accession>
<organism evidence="8 9">
    <name type="scientific">Purpureocillium lilacinum</name>
    <name type="common">Paecilomyces lilacinus</name>
    <dbReference type="NCBI Taxonomy" id="33203"/>
    <lineage>
        <taxon>Eukaryota</taxon>
        <taxon>Fungi</taxon>
        <taxon>Dikarya</taxon>
        <taxon>Ascomycota</taxon>
        <taxon>Pezizomycotina</taxon>
        <taxon>Sordariomycetes</taxon>
        <taxon>Hypocreomycetidae</taxon>
        <taxon>Hypocreales</taxon>
        <taxon>Ophiocordycipitaceae</taxon>
        <taxon>Purpureocillium</taxon>
    </lineage>
</organism>
<keyword evidence="5" id="KW-0560">Oxidoreductase</keyword>
<dbReference type="GO" id="GO:0046872">
    <property type="term" value="F:metal ion binding"/>
    <property type="evidence" value="ECO:0007669"/>
    <property type="project" value="UniProtKB-KW"/>
</dbReference>
<sequence>MQSIPDQHRALVLENRESGLELKTIPTPQPGPGSAVVRIEATCILPYYQQVIRHYPIPTPLVGGFGAIGRIAAVGHDAVTLKPGQLVYVDSVIHARDNPDDSFLSGVIEGFTDGSKYLMRHVWRDSSFAEYMKAPLENCIQLNEDRLCKGLNYSIPQLIYMAYLLIPYGGLRDIGLEPGETIVICPATGGYGGAAVQVAVSMGARVIAMGRSTEKLANLKEHVQKTWPSASFDTAVIAGDEAKDLETLRGFGTIDAVLDLTPSTASASTHTKSAIRALRLGGRISLMGSTKNIGAGEILVNSITLKGKMMYERADILQFVKMMERGLFPRGENFADVKIFALEDWEQGLDVAAEHVGIGKCAVFVPLGLRN</sequence>
<dbReference type="Proteomes" id="UP000078240">
    <property type="component" value="Unassembled WGS sequence"/>
</dbReference>
<dbReference type="InterPro" id="IPR011032">
    <property type="entry name" value="GroES-like_sf"/>
</dbReference>
<dbReference type="SUPFAM" id="SSF50129">
    <property type="entry name" value="GroES-like"/>
    <property type="match status" value="1"/>
</dbReference>
<evidence type="ECO:0000313" key="9">
    <source>
        <dbReference type="Proteomes" id="UP000078240"/>
    </source>
</evidence>
<dbReference type="PANTHER" id="PTHR43350:SF17">
    <property type="entry name" value="NAD-DEPENDENT ALCOHOL DEHYDROGENASE"/>
    <property type="match status" value="1"/>
</dbReference>
<proteinExistence type="inferred from homology"/>
<evidence type="ECO:0000313" key="8">
    <source>
        <dbReference type="EMBL" id="OAQ87854.1"/>
    </source>
</evidence>
<reference evidence="8 9" key="1">
    <citation type="submission" date="2016-01" db="EMBL/GenBank/DDBJ databases">
        <title>Biosynthesis of antibiotic leucinostatins and their inhibition on Phytophthora in bio-control Purpureocillium lilacinum.</title>
        <authorList>
            <person name="Wang G."/>
            <person name="Liu Z."/>
            <person name="Lin R."/>
            <person name="Li E."/>
            <person name="Mao Z."/>
            <person name="Ling J."/>
            <person name="Yin W."/>
            <person name="Xie B."/>
        </authorList>
    </citation>
    <scope>NUCLEOTIDE SEQUENCE [LARGE SCALE GENOMIC DNA]</scope>
    <source>
        <strain evidence="8">PLBJ-1</strain>
    </source>
</reference>
<evidence type="ECO:0000256" key="2">
    <source>
        <dbReference type="ARBA" id="ARBA00008072"/>
    </source>
</evidence>
<feature type="domain" description="Alcohol dehydrogenase-like C-terminal" evidence="6">
    <location>
        <begin position="192"/>
        <end position="324"/>
    </location>
</feature>
<dbReference type="InterPro" id="IPR036291">
    <property type="entry name" value="NAD(P)-bd_dom_sf"/>
</dbReference>
<keyword evidence="4" id="KW-0862">Zinc</keyword>
<comment type="similarity">
    <text evidence="2">Belongs to the zinc-containing alcohol dehydrogenase family.</text>
</comment>
<dbReference type="PANTHER" id="PTHR43350">
    <property type="entry name" value="NAD-DEPENDENT ALCOHOL DEHYDROGENASE"/>
    <property type="match status" value="1"/>
</dbReference>